<dbReference type="Pfam" id="PF00380">
    <property type="entry name" value="Ribosomal_S9"/>
    <property type="match status" value="1"/>
</dbReference>
<protein>
    <submittedName>
        <fullName evidence="6">28S ribosomal protein S9, mitochondrial</fullName>
    </submittedName>
</protein>
<evidence type="ECO:0000313" key="7">
    <source>
        <dbReference type="Proteomes" id="UP001174909"/>
    </source>
</evidence>
<keyword evidence="7" id="KW-1185">Reference proteome</keyword>
<feature type="region of interest" description="Disordered" evidence="5">
    <location>
        <begin position="21"/>
        <end position="49"/>
    </location>
</feature>
<evidence type="ECO:0000313" key="6">
    <source>
        <dbReference type="EMBL" id="CAI8045282.1"/>
    </source>
</evidence>
<dbReference type="PANTHER" id="PTHR21569:SF1">
    <property type="entry name" value="SMALL RIBOSOMAL SUBUNIT PROTEIN US9M"/>
    <property type="match status" value="1"/>
</dbReference>
<organism evidence="6 7">
    <name type="scientific">Geodia barretti</name>
    <name type="common">Barrett's horny sponge</name>
    <dbReference type="NCBI Taxonomy" id="519541"/>
    <lineage>
        <taxon>Eukaryota</taxon>
        <taxon>Metazoa</taxon>
        <taxon>Porifera</taxon>
        <taxon>Demospongiae</taxon>
        <taxon>Heteroscleromorpha</taxon>
        <taxon>Tetractinellida</taxon>
        <taxon>Astrophorina</taxon>
        <taxon>Geodiidae</taxon>
        <taxon>Geodia</taxon>
    </lineage>
</organism>
<dbReference type="GO" id="GO:0006412">
    <property type="term" value="P:translation"/>
    <property type="evidence" value="ECO:0007669"/>
    <property type="project" value="InterPro"/>
</dbReference>
<gene>
    <name evidence="6" type="ORF">GBAR_LOCUS25060</name>
</gene>
<dbReference type="PROSITE" id="PS00360">
    <property type="entry name" value="RIBOSOMAL_S9"/>
    <property type="match status" value="1"/>
</dbReference>
<dbReference type="InterPro" id="IPR020568">
    <property type="entry name" value="Ribosomal_Su5_D2-typ_SF"/>
</dbReference>
<name>A0AA35XBZ1_GEOBA</name>
<dbReference type="InterPro" id="IPR020574">
    <property type="entry name" value="Ribosomal_uS9_CS"/>
</dbReference>
<dbReference type="InterPro" id="IPR023035">
    <property type="entry name" value="Ribosomal_uS9_bac/plastid"/>
</dbReference>
<evidence type="ECO:0000256" key="5">
    <source>
        <dbReference type="SAM" id="MobiDB-lite"/>
    </source>
</evidence>
<comment type="caution">
    <text evidence="6">The sequence shown here is derived from an EMBL/GenBank/DDBJ whole genome shotgun (WGS) entry which is preliminary data.</text>
</comment>
<accession>A0AA35XBZ1</accession>
<keyword evidence="3 4" id="KW-0687">Ribonucleoprotein</keyword>
<dbReference type="SUPFAM" id="SSF54211">
    <property type="entry name" value="Ribosomal protein S5 domain 2-like"/>
    <property type="match status" value="1"/>
</dbReference>
<keyword evidence="2 4" id="KW-0689">Ribosomal protein</keyword>
<evidence type="ECO:0000256" key="1">
    <source>
        <dbReference type="ARBA" id="ARBA00005251"/>
    </source>
</evidence>
<dbReference type="GO" id="GO:0003723">
    <property type="term" value="F:RNA binding"/>
    <property type="evidence" value="ECO:0007669"/>
    <property type="project" value="TreeGrafter"/>
</dbReference>
<dbReference type="InterPro" id="IPR000754">
    <property type="entry name" value="Ribosomal_uS9"/>
</dbReference>
<feature type="compositionally biased region" description="Low complexity" evidence="5">
    <location>
        <begin position="30"/>
        <end position="44"/>
    </location>
</feature>
<dbReference type="PANTHER" id="PTHR21569">
    <property type="entry name" value="RIBOSOMAL PROTEIN S9"/>
    <property type="match status" value="1"/>
</dbReference>
<evidence type="ECO:0000256" key="2">
    <source>
        <dbReference type="ARBA" id="ARBA00022980"/>
    </source>
</evidence>
<dbReference type="EMBL" id="CASHTH010003463">
    <property type="protein sequence ID" value="CAI8045282.1"/>
    <property type="molecule type" value="Genomic_DNA"/>
</dbReference>
<comment type="similarity">
    <text evidence="1 4">Belongs to the universal ribosomal protein uS9 family.</text>
</comment>
<feature type="region of interest" description="Disordered" evidence="5">
    <location>
        <begin position="213"/>
        <end position="235"/>
    </location>
</feature>
<dbReference type="GO" id="GO:0005763">
    <property type="term" value="C:mitochondrial small ribosomal subunit"/>
    <property type="evidence" value="ECO:0007669"/>
    <property type="project" value="TreeGrafter"/>
</dbReference>
<dbReference type="AlphaFoldDB" id="A0AA35XBZ1"/>
<dbReference type="Gene3D" id="3.30.230.10">
    <property type="match status" value="1"/>
</dbReference>
<reference evidence="6" key="1">
    <citation type="submission" date="2023-03" db="EMBL/GenBank/DDBJ databases">
        <authorList>
            <person name="Steffen K."/>
            <person name="Cardenas P."/>
        </authorList>
    </citation>
    <scope>NUCLEOTIDE SEQUENCE</scope>
</reference>
<sequence length="356" mass="39606">MRTDMLRGGCVQPIRRATGLLPLSGRRPLSKAASSEPSSAGSGENWHPGEVQRWEFGRRKLAAMMGQEEVDFTEGEVEKALRYLLPTRLRARDARPLMKHPSHVFNKRKESAFDASGRPLEAAFYTGFPAYHNLVYQVYQMTHHLNTLPPEQREDREESGPTKFWVKRKVLANILAEEISEFQYRDLVSRLARLAGHPRASATTEFLDQFRRPHFSHSSSSKPAQPNTHGQIRSVGRRKSSVAVVHLGAGGGGVTVNSEPLLSYFPQVEHRQQVLFPLILTELLGGVAVDAQVRGGGKTGQAGAIRLAVSKALTGLPGDHHSLLEEAGLLVRDPRAVERKKPGQKKARKKFAWVKR</sequence>
<dbReference type="GO" id="GO:0003735">
    <property type="term" value="F:structural constituent of ribosome"/>
    <property type="evidence" value="ECO:0007669"/>
    <property type="project" value="InterPro"/>
</dbReference>
<evidence type="ECO:0000256" key="3">
    <source>
        <dbReference type="ARBA" id="ARBA00023274"/>
    </source>
</evidence>
<dbReference type="Proteomes" id="UP001174909">
    <property type="component" value="Unassembled WGS sequence"/>
</dbReference>
<proteinExistence type="inferred from homology"/>
<feature type="region of interest" description="Disordered" evidence="5">
    <location>
        <begin position="337"/>
        <end position="356"/>
    </location>
</feature>
<evidence type="ECO:0000256" key="4">
    <source>
        <dbReference type="RuleBase" id="RU003815"/>
    </source>
</evidence>
<dbReference type="InterPro" id="IPR014721">
    <property type="entry name" value="Ribsml_uS5_D2-typ_fold_subgr"/>
</dbReference>
<feature type="compositionally biased region" description="Basic residues" evidence="5">
    <location>
        <begin position="342"/>
        <end position="356"/>
    </location>
</feature>
<dbReference type="NCBIfam" id="NF001099">
    <property type="entry name" value="PRK00132.1"/>
    <property type="match status" value="1"/>
</dbReference>